<organism evidence="2 3">
    <name type="scientific">Elysia marginata</name>
    <dbReference type="NCBI Taxonomy" id="1093978"/>
    <lineage>
        <taxon>Eukaryota</taxon>
        <taxon>Metazoa</taxon>
        <taxon>Spiralia</taxon>
        <taxon>Lophotrochozoa</taxon>
        <taxon>Mollusca</taxon>
        <taxon>Gastropoda</taxon>
        <taxon>Heterobranchia</taxon>
        <taxon>Euthyneura</taxon>
        <taxon>Panpulmonata</taxon>
        <taxon>Sacoglossa</taxon>
        <taxon>Placobranchoidea</taxon>
        <taxon>Plakobranchidae</taxon>
        <taxon>Elysia</taxon>
    </lineage>
</organism>
<dbReference type="Pfam" id="PF00630">
    <property type="entry name" value="Filamin"/>
    <property type="match status" value="1"/>
</dbReference>
<dbReference type="AlphaFoldDB" id="A0AAV4FYA2"/>
<dbReference type="Proteomes" id="UP000762676">
    <property type="component" value="Unassembled WGS sequence"/>
</dbReference>
<keyword evidence="3" id="KW-1185">Reference proteome</keyword>
<dbReference type="EMBL" id="BMAT01001002">
    <property type="protein sequence ID" value="GFR77936.1"/>
    <property type="molecule type" value="Genomic_DNA"/>
</dbReference>
<sequence>YGGLSIALEGPHRSNIDLYHHDERVYTMHYSPHEPGIYILNIRFADEHVP</sequence>
<gene>
    <name evidence="2" type="ORF">ElyMa_000521500</name>
</gene>
<name>A0AAV4FYA2_9GAST</name>
<evidence type="ECO:0000256" key="1">
    <source>
        <dbReference type="PROSITE-ProRule" id="PRU00087"/>
    </source>
</evidence>
<comment type="caution">
    <text evidence="2">The sequence shown here is derived from an EMBL/GenBank/DDBJ whole genome shotgun (WGS) entry which is preliminary data.</text>
</comment>
<evidence type="ECO:0000313" key="2">
    <source>
        <dbReference type="EMBL" id="GFR77936.1"/>
    </source>
</evidence>
<dbReference type="PROSITE" id="PS50194">
    <property type="entry name" value="FILAMIN_REPEAT"/>
    <property type="match status" value="1"/>
</dbReference>
<evidence type="ECO:0000313" key="3">
    <source>
        <dbReference type="Proteomes" id="UP000762676"/>
    </source>
</evidence>
<protein>
    <submittedName>
        <fullName evidence="2">Filamin-A</fullName>
    </submittedName>
</protein>
<dbReference type="InterPro" id="IPR014756">
    <property type="entry name" value="Ig_E-set"/>
</dbReference>
<feature type="non-terminal residue" evidence="2">
    <location>
        <position position="50"/>
    </location>
</feature>
<proteinExistence type="predicted"/>
<dbReference type="InterPro" id="IPR017868">
    <property type="entry name" value="Filamin/ABP280_repeat-like"/>
</dbReference>
<feature type="repeat" description="Filamin" evidence="1">
    <location>
        <begin position="1"/>
        <end position="50"/>
    </location>
</feature>
<reference evidence="2 3" key="1">
    <citation type="journal article" date="2021" name="Elife">
        <title>Chloroplast acquisition without the gene transfer in kleptoplastic sea slugs, Plakobranchus ocellatus.</title>
        <authorList>
            <person name="Maeda T."/>
            <person name="Takahashi S."/>
            <person name="Yoshida T."/>
            <person name="Shimamura S."/>
            <person name="Takaki Y."/>
            <person name="Nagai Y."/>
            <person name="Toyoda A."/>
            <person name="Suzuki Y."/>
            <person name="Arimoto A."/>
            <person name="Ishii H."/>
            <person name="Satoh N."/>
            <person name="Nishiyama T."/>
            <person name="Hasebe M."/>
            <person name="Maruyama T."/>
            <person name="Minagawa J."/>
            <person name="Obokata J."/>
            <person name="Shigenobu S."/>
        </authorList>
    </citation>
    <scope>NUCLEOTIDE SEQUENCE [LARGE SCALE GENOMIC DNA]</scope>
</reference>
<accession>A0AAV4FYA2</accession>
<feature type="non-terminal residue" evidence="2">
    <location>
        <position position="1"/>
    </location>
</feature>
<dbReference type="InterPro" id="IPR013783">
    <property type="entry name" value="Ig-like_fold"/>
</dbReference>
<dbReference type="Gene3D" id="2.60.40.10">
    <property type="entry name" value="Immunoglobulins"/>
    <property type="match status" value="1"/>
</dbReference>
<dbReference type="SUPFAM" id="SSF81296">
    <property type="entry name" value="E set domains"/>
    <property type="match status" value="1"/>
</dbReference>